<dbReference type="KEGG" id="vg:77936875"/>
<accession>A0A5C1K931</accession>
<reference evidence="1 2" key="1">
    <citation type="submission" date="2019-06" db="EMBL/GenBank/DDBJ databases">
        <title>A distant relative of Phikzvirus genus phages from a therapeutic phage collection.</title>
        <authorList>
            <person name="Hejnowicz M.S."/>
            <person name="Dabrowski K."/>
            <person name="Gawor J."/>
            <person name="Weber-Dabrowska B."/>
            <person name="Gromadka R."/>
            <person name="Lobocka M.B."/>
        </authorList>
    </citation>
    <scope>NUCLEOTIDE SEQUENCE [LARGE SCALE GENOMIC DNA]</scope>
</reference>
<dbReference type="Proteomes" id="UP000322144">
    <property type="component" value="Segment"/>
</dbReference>
<protein>
    <submittedName>
        <fullName evidence="1">Uncharacterized protein</fullName>
    </submittedName>
</protein>
<organism evidence="1 2">
    <name type="scientific">Pseudomonas phage vB_PaeM_PS119XW</name>
    <dbReference type="NCBI Taxonomy" id="2601632"/>
    <lineage>
        <taxon>Viruses</taxon>
        <taxon>Duplodnaviria</taxon>
        <taxon>Heunggongvirae</taxon>
        <taxon>Uroviricota</taxon>
        <taxon>Caudoviricetes</taxon>
        <taxon>Chimalliviridae</taxon>
        <taxon>Pawinskivirus</taxon>
        <taxon>Pawinskivirus PS119XW</taxon>
    </lineage>
</organism>
<dbReference type="EMBL" id="MN103543">
    <property type="protein sequence ID" value="QEM41854.1"/>
    <property type="molecule type" value="Genomic_DNA"/>
</dbReference>
<sequence>MDSRLSKVFQNVDHVFTQEQTNELVNRRNEDMMLTVKVDAMLALIKNDAVKFKDLETLIINDAIDFITAERASDIALGLFNKMVYQDVGPDAVGLLEYAKAAEYMCTHVDESCAWVNTYRDKLKSFMVTFTSQCIGNALVRSELRTLQAQNYNIAKQNFRNMSKPAPEGTVKELAAKYGKSISEIRRMKAEGRLGELTQE</sequence>
<proteinExistence type="predicted"/>
<dbReference type="RefSeq" id="YP_010660865.1">
    <property type="nucleotide sequence ID" value="NC_070882.1"/>
</dbReference>
<evidence type="ECO:0000313" key="2">
    <source>
        <dbReference type="Proteomes" id="UP000322144"/>
    </source>
</evidence>
<dbReference type="GeneID" id="77936875"/>
<name>A0A5C1K931_9CAUD</name>
<keyword evidence="2" id="KW-1185">Reference proteome</keyword>
<evidence type="ECO:0000313" key="1">
    <source>
        <dbReference type="EMBL" id="QEM41854.1"/>
    </source>
</evidence>